<evidence type="ECO:0000256" key="6">
    <source>
        <dbReference type="ARBA" id="ARBA00023163"/>
    </source>
</evidence>
<dbReference type="Gene3D" id="2.40.50.140">
    <property type="entry name" value="Nucleic acid-binding proteins"/>
    <property type="match status" value="1"/>
</dbReference>
<dbReference type="PANTHER" id="PTHR46565:SF20">
    <property type="entry name" value="COLD SHOCK DOMAIN-CONTAINING PROTEIN 4"/>
    <property type="match status" value="1"/>
</dbReference>
<dbReference type="SMART" id="SM00357">
    <property type="entry name" value="CSP"/>
    <property type="match status" value="1"/>
</dbReference>
<keyword evidence="6" id="KW-0804">Transcription</keyword>
<evidence type="ECO:0000256" key="2">
    <source>
        <dbReference type="ARBA" id="ARBA00022490"/>
    </source>
</evidence>
<keyword evidence="4" id="KW-0238">DNA-binding</keyword>
<dbReference type="GO" id="GO:0003677">
    <property type="term" value="F:DNA binding"/>
    <property type="evidence" value="ECO:0007669"/>
    <property type="project" value="UniProtKB-KW"/>
</dbReference>
<evidence type="ECO:0000256" key="1">
    <source>
        <dbReference type="ARBA" id="ARBA00004496"/>
    </source>
</evidence>
<evidence type="ECO:0000256" key="3">
    <source>
        <dbReference type="ARBA" id="ARBA00023015"/>
    </source>
</evidence>
<evidence type="ECO:0000259" key="7">
    <source>
        <dbReference type="PROSITE" id="PS51857"/>
    </source>
</evidence>
<evidence type="ECO:0000256" key="4">
    <source>
        <dbReference type="ARBA" id="ARBA00023125"/>
    </source>
</evidence>
<sequence length="79" mass="8973">MVDGEVKWFDNRKGYGFVLAPEGEEDKRDVFVHYTKIQMDGFKKLETGDTISYDRFLDDNGRPQADNVVLLESAISSPA</sequence>
<dbReference type="PIRSF" id="PIRSF002599">
    <property type="entry name" value="Cold_shock_A"/>
    <property type="match status" value="1"/>
</dbReference>
<protein>
    <recommendedName>
        <fullName evidence="7">CSD domain-containing protein</fullName>
    </recommendedName>
</protein>
<keyword evidence="2" id="KW-0963">Cytoplasm</keyword>
<dbReference type="InterPro" id="IPR011129">
    <property type="entry name" value="CSD"/>
</dbReference>
<gene>
    <name evidence="8" type="ORF">LCGC14_1690250</name>
</gene>
<dbReference type="InterPro" id="IPR012340">
    <property type="entry name" value="NA-bd_OB-fold"/>
</dbReference>
<organism evidence="8">
    <name type="scientific">marine sediment metagenome</name>
    <dbReference type="NCBI Taxonomy" id="412755"/>
    <lineage>
        <taxon>unclassified sequences</taxon>
        <taxon>metagenomes</taxon>
        <taxon>ecological metagenomes</taxon>
    </lineage>
</organism>
<dbReference type="InterPro" id="IPR002059">
    <property type="entry name" value="CSP_DNA-bd"/>
</dbReference>
<dbReference type="GO" id="GO:0005737">
    <property type="term" value="C:cytoplasm"/>
    <property type="evidence" value="ECO:0007669"/>
    <property type="project" value="UniProtKB-SubCell"/>
</dbReference>
<comment type="subcellular location">
    <subcellularLocation>
        <location evidence="1">Cytoplasm</location>
    </subcellularLocation>
</comment>
<reference evidence="8" key="1">
    <citation type="journal article" date="2015" name="Nature">
        <title>Complex archaea that bridge the gap between prokaryotes and eukaryotes.</title>
        <authorList>
            <person name="Spang A."/>
            <person name="Saw J.H."/>
            <person name="Jorgensen S.L."/>
            <person name="Zaremba-Niedzwiedzka K."/>
            <person name="Martijn J."/>
            <person name="Lind A.E."/>
            <person name="van Eijk R."/>
            <person name="Schleper C."/>
            <person name="Guy L."/>
            <person name="Ettema T.J."/>
        </authorList>
    </citation>
    <scope>NUCLEOTIDE SEQUENCE</scope>
</reference>
<dbReference type="SUPFAM" id="SSF50249">
    <property type="entry name" value="Nucleic acid-binding proteins"/>
    <property type="match status" value="1"/>
</dbReference>
<accession>A0A0F9HL60</accession>
<dbReference type="EMBL" id="LAZR01014774">
    <property type="protein sequence ID" value="KKM16006.1"/>
    <property type="molecule type" value="Genomic_DNA"/>
</dbReference>
<evidence type="ECO:0000256" key="5">
    <source>
        <dbReference type="ARBA" id="ARBA00023159"/>
    </source>
</evidence>
<keyword evidence="3" id="KW-0805">Transcription regulation</keyword>
<proteinExistence type="predicted"/>
<dbReference type="PROSITE" id="PS51857">
    <property type="entry name" value="CSD_2"/>
    <property type="match status" value="1"/>
</dbReference>
<dbReference type="PRINTS" id="PR00050">
    <property type="entry name" value="COLDSHOCK"/>
</dbReference>
<dbReference type="AlphaFoldDB" id="A0A0F9HL60"/>
<dbReference type="PANTHER" id="PTHR46565">
    <property type="entry name" value="COLD SHOCK DOMAIN PROTEIN 2"/>
    <property type="match status" value="1"/>
</dbReference>
<comment type="caution">
    <text evidence="8">The sequence shown here is derived from an EMBL/GenBank/DDBJ whole genome shotgun (WGS) entry which is preliminary data.</text>
</comment>
<dbReference type="CDD" id="cd04458">
    <property type="entry name" value="CSP_CDS"/>
    <property type="match status" value="1"/>
</dbReference>
<dbReference type="Pfam" id="PF00313">
    <property type="entry name" value="CSD"/>
    <property type="match status" value="1"/>
</dbReference>
<dbReference type="InterPro" id="IPR012156">
    <property type="entry name" value="Cold_shock_CspA"/>
</dbReference>
<keyword evidence="5" id="KW-0010">Activator</keyword>
<feature type="domain" description="CSD" evidence="7">
    <location>
        <begin position="1"/>
        <end position="70"/>
    </location>
</feature>
<evidence type="ECO:0000313" key="8">
    <source>
        <dbReference type="EMBL" id="KKM16006.1"/>
    </source>
</evidence>
<name>A0A0F9HL60_9ZZZZ</name>